<keyword evidence="6" id="KW-0539">Nucleus</keyword>
<dbReference type="InterPro" id="IPR001005">
    <property type="entry name" value="SANT/Myb"/>
</dbReference>
<feature type="compositionally biased region" description="Basic and acidic residues" evidence="7">
    <location>
        <begin position="1"/>
        <end position="17"/>
    </location>
</feature>
<keyword evidence="11" id="KW-1185">Reference proteome</keyword>
<keyword evidence="2" id="KW-0677">Repeat</keyword>
<protein>
    <submittedName>
        <fullName evidence="10">Uncharacterized protein</fullName>
    </submittedName>
</protein>
<dbReference type="GO" id="GO:0003677">
    <property type="term" value="F:DNA binding"/>
    <property type="evidence" value="ECO:0007669"/>
    <property type="project" value="UniProtKB-KW"/>
</dbReference>
<dbReference type="SUPFAM" id="SSF46689">
    <property type="entry name" value="Homeodomain-like"/>
    <property type="match status" value="1"/>
</dbReference>
<evidence type="ECO:0000256" key="2">
    <source>
        <dbReference type="ARBA" id="ARBA00022737"/>
    </source>
</evidence>
<evidence type="ECO:0000313" key="10">
    <source>
        <dbReference type="EMBL" id="KAK6933546.1"/>
    </source>
</evidence>
<dbReference type="EMBL" id="JBAMMX010000009">
    <property type="protein sequence ID" value="KAK6933546.1"/>
    <property type="molecule type" value="Genomic_DNA"/>
</dbReference>
<comment type="caution">
    <text evidence="10">The sequence shown here is derived from an EMBL/GenBank/DDBJ whole genome shotgun (WGS) entry which is preliminary data.</text>
</comment>
<feature type="region of interest" description="Disordered" evidence="7">
    <location>
        <begin position="1"/>
        <end position="20"/>
    </location>
</feature>
<dbReference type="PANTHER" id="PTHR47997">
    <property type="entry name" value="MYB DOMAIN PROTEIN 55"/>
    <property type="match status" value="1"/>
</dbReference>
<keyword evidence="5" id="KW-0804">Transcription</keyword>
<dbReference type="SMART" id="SM00717">
    <property type="entry name" value="SANT"/>
    <property type="match status" value="1"/>
</dbReference>
<evidence type="ECO:0000256" key="7">
    <source>
        <dbReference type="SAM" id="MobiDB-lite"/>
    </source>
</evidence>
<dbReference type="CDD" id="cd00167">
    <property type="entry name" value="SANT"/>
    <property type="match status" value="1"/>
</dbReference>
<proteinExistence type="predicted"/>
<dbReference type="Pfam" id="PF13921">
    <property type="entry name" value="Myb_DNA-bind_6"/>
    <property type="match status" value="1"/>
</dbReference>
<comment type="subcellular location">
    <subcellularLocation>
        <location evidence="1">Nucleus</location>
    </subcellularLocation>
</comment>
<keyword evidence="3" id="KW-0805">Transcription regulation</keyword>
<evidence type="ECO:0000256" key="3">
    <source>
        <dbReference type="ARBA" id="ARBA00023015"/>
    </source>
</evidence>
<evidence type="ECO:0000256" key="6">
    <source>
        <dbReference type="ARBA" id="ARBA00023242"/>
    </source>
</evidence>
<dbReference type="PANTHER" id="PTHR47997:SF44">
    <property type="entry name" value="TRANSCRIPTION FACTOR MYB46"/>
    <property type="match status" value="1"/>
</dbReference>
<dbReference type="PROSITE" id="PS51294">
    <property type="entry name" value="HTH_MYB"/>
    <property type="match status" value="1"/>
</dbReference>
<organism evidence="10 11">
    <name type="scientific">Dillenia turbinata</name>
    <dbReference type="NCBI Taxonomy" id="194707"/>
    <lineage>
        <taxon>Eukaryota</taxon>
        <taxon>Viridiplantae</taxon>
        <taxon>Streptophyta</taxon>
        <taxon>Embryophyta</taxon>
        <taxon>Tracheophyta</taxon>
        <taxon>Spermatophyta</taxon>
        <taxon>Magnoliopsida</taxon>
        <taxon>eudicotyledons</taxon>
        <taxon>Gunneridae</taxon>
        <taxon>Pentapetalae</taxon>
        <taxon>Dilleniales</taxon>
        <taxon>Dilleniaceae</taxon>
        <taxon>Dillenia</taxon>
    </lineage>
</organism>
<evidence type="ECO:0000256" key="4">
    <source>
        <dbReference type="ARBA" id="ARBA00023125"/>
    </source>
</evidence>
<evidence type="ECO:0000259" key="8">
    <source>
        <dbReference type="PROSITE" id="PS50090"/>
    </source>
</evidence>
<evidence type="ECO:0000259" key="9">
    <source>
        <dbReference type="PROSITE" id="PS51294"/>
    </source>
</evidence>
<reference evidence="10 11" key="1">
    <citation type="submission" date="2023-12" db="EMBL/GenBank/DDBJ databases">
        <title>A high-quality genome assembly for Dillenia turbinata (Dilleniales).</title>
        <authorList>
            <person name="Chanderbali A."/>
        </authorList>
    </citation>
    <scope>NUCLEOTIDE SEQUENCE [LARGE SCALE GENOMIC DNA]</scope>
    <source>
        <strain evidence="10">LSX21</strain>
        <tissue evidence="10">Leaf</tissue>
    </source>
</reference>
<dbReference type="InterPro" id="IPR017930">
    <property type="entry name" value="Myb_dom"/>
</dbReference>
<evidence type="ECO:0000256" key="5">
    <source>
        <dbReference type="ARBA" id="ARBA00023163"/>
    </source>
</evidence>
<evidence type="ECO:0000256" key="1">
    <source>
        <dbReference type="ARBA" id="ARBA00004123"/>
    </source>
</evidence>
<dbReference type="GO" id="GO:0005634">
    <property type="term" value="C:nucleus"/>
    <property type="evidence" value="ECO:0007669"/>
    <property type="project" value="UniProtKB-SubCell"/>
</dbReference>
<dbReference type="Proteomes" id="UP001370490">
    <property type="component" value="Unassembled WGS sequence"/>
</dbReference>
<sequence length="119" mass="13633">MRKPDLVSKDKAKDNKDKLRRGLWSPEEDEKLMKYMLRNGQGCWGDIAKNADDGKSSRLRWINYLRTNLKRGAFSLQEEQQIVHLHSIIGNRLLSLALSLSLTVLLTKMLMTLSCSLST</sequence>
<gene>
    <name evidence="10" type="ORF">RJ641_036440</name>
</gene>
<feature type="domain" description="HTH myb-type" evidence="9">
    <location>
        <begin position="16"/>
        <end position="69"/>
    </location>
</feature>
<keyword evidence="4" id="KW-0238">DNA-binding</keyword>
<dbReference type="InterPro" id="IPR009057">
    <property type="entry name" value="Homeodomain-like_sf"/>
</dbReference>
<dbReference type="Gene3D" id="1.10.10.60">
    <property type="entry name" value="Homeodomain-like"/>
    <property type="match status" value="1"/>
</dbReference>
<feature type="domain" description="Myb-like" evidence="8">
    <location>
        <begin position="16"/>
        <end position="65"/>
    </location>
</feature>
<evidence type="ECO:0000313" key="11">
    <source>
        <dbReference type="Proteomes" id="UP001370490"/>
    </source>
</evidence>
<accession>A0AAN8VP78</accession>
<dbReference type="PROSITE" id="PS50090">
    <property type="entry name" value="MYB_LIKE"/>
    <property type="match status" value="1"/>
</dbReference>
<dbReference type="AlphaFoldDB" id="A0AAN8VP78"/>
<dbReference type="InterPro" id="IPR051953">
    <property type="entry name" value="Plant_SW-associated_TFs"/>
</dbReference>
<name>A0AAN8VP78_9MAGN</name>